<dbReference type="SUPFAM" id="SSF48452">
    <property type="entry name" value="TPR-like"/>
    <property type="match status" value="1"/>
</dbReference>
<evidence type="ECO:0000313" key="1">
    <source>
        <dbReference type="EMBL" id="MBL0420866.1"/>
    </source>
</evidence>
<comment type="caution">
    <text evidence="1">The sequence shown here is derived from an EMBL/GenBank/DDBJ whole genome shotgun (WGS) entry which is preliminary data.</text>
</comment>
<dbReference type="Gene3D" id="1.25.40.10">
    <property type="entry name" value="Tetratricopeptide repeat domain"/>
    <property type="match status" value="1"/>
</dbReference>
<gene>
    <name evidence="1" type="ORF">JI739_10965</name>
</gene>
<evidence type="ECO:0000313" key="2">
    <source>
        <dbReference type="Proteomes" id="UP000613011"/>
    </source>
</evidence>
<sequence length="186" mass="21057">MTLPDPSPIRAADVVAFWRDAGPERWFRRDDDFDARFRDRFLHAHEQAARGELADWERNAEGSLALLILLDQFPRNAFRGSARTFATDAAARELARRALAAGHREQVEPALRRFFHLPFTHSESLADQDQAVALARELDADSLKWAEHHRDIVARFGRFPHRNDVLGRESTAQEQAFLAEGGFGGG</sequence>
<proteinExistence type="predicted"/>
<dbReference type="Pfam" id="PF06041">
    <property type="entry name" value="DUF924"/>
    <property type="match status" value="1"/>
</dbReference>
<protein>
    <submittedName>
        <fullName evidence="1">DUF924 family protein</fullName>
    </submittedName>
</protein>
<dbReference type="EMBL" id="JAEQNA010000003">
    <property type="protein sequence ID" value="MBL0420866.1"/>
    <property type="molecule type" value="Genomic_DNA"/>
</dbReference>
<dbReference type="Gene3D" id="1.20.58.320">
    <property type="entry name" value="TPR-like"/>
    <property type="match status" value="1"/>
</dbReference>
<dbReference type="InterPro" id="IPR010323">
    <property type="entry name" value="DUF924"/>
</dbReference>
<dbReference type="InterPro" id="IPR011990">
    <property type="entry name" value="TPR-like_helical_dom_sf"/>
</dbReference>
<name>A0A936ZQV9_9BURK</name>
<keyword evidence="2" id="KW-1185">Reference proteome</keyword>
<accession>A0A936ZQV9</accession>
<dbReference type="AlphaFoldDB" id="A0A936ZQV9"/>
<dbReference type="RefSeq" id="WP_201683935.1">
    <property type="nucleotide sequence ID" value="NZ_JAEQNA010000003.1"/>
</dbReference>
<reference evidence="1" key="1">
    <citation type="submission" date="2021-01" db="EMBL/GenBank/DDBJ databases">
        <title>Ramlibacter sp. strain AW1 16S ribosomal RNA gene Genome sequencing and assembly.</title>
        <authorList>
            <person name="Kang M."/>
        </authorList>
    </citation>
    <scope>NUCLEOTIDE SEQUENCE</scope>
    <source>
        <strain evidence="1">AW1</strain>
    </source>
</reference>
<dbReference type="Proteomes" id="UP000613011">
    <property type="component" value="Unassembled WGS sequence"/>
</dbReference>
<organism evidence="1 2">
    <name type="scientific">Ramlibacter aurantiacus</name>
    <dbReference type="NCBI Taxonomy" id="2801330"/>
    <lineage>
        <taxon>Bacteria</taxon>
        <taxon>Pseudomonadati</taxon>
        <taxon>Pseudomonadota</taxon>
        <taxon>Betaproteobacteria</taxon>
        <taxon>Burkholderiales</taxon>
        <taxon>Comamonadaceae</taxon>
        <taxon>Ramlibacter</taxon>
    </lineage>
</organism>